<protein>
    <submittedName>
        <fullName evidence="8">FAD-binding PCMH-type domain-containing protein</fullName>
    </submittedName>
</protein>
<reference evidence="8 9" key="1">
    <citation type="journal article" date="2024" name="J. Plant Pathol.">
        <title>Sequence and assembly of the genome of Seiridium unicorne, isolate CBS 538.82, causal agent of cypress canker disease.</title>
        <authorList>
            <person name="Scali E."/>
            <person name="Rocca G.D."/>
            <person name="Danti R."/>
            <person name="Garbelotto M."/>
            <person name="Barberini S."/>
            <person name="Baroncelli R."/>
            <person name="Emiliani G."/>
        </authorList>
    </citation>
    <scope>NUCLEOTIDE SEQUENCE [LARGE SCALE GENOMIC DNA]</scope>
    <source>
        <strain evidence="8 9">BM-138-508</strain>
    </source>
</reference>
<evidence type="ECO:0000256" key="4">
    <source>
        <dbReference type="ARBA" id="ARBA00022827"/>
    </source>
</evidence>
<keyword evidence="4" id="KW-0274">FAD</keyword>
<comment type="cofactor">
    <cofactor evidence="1">
        <name>FAD</name>
        <dbReference type="ChEBI" id="CHEBI:57692"/>
    </cofactor>
</comment>
<keyword evidence="9" id="KW-1185">Reference proteome</keyword>
<keyword evidence="6" id="KW-0732">Signal</keyword>
<comment type="similarity">
    <text evidence="2">Belongs to the oxygen-dependent FAD-linked oxidoreductase family.</text>
</comment>
<evidence type="ECO:0000256" key="2">
    <source>
        <dbReference type="ARBA" id="ARBA00005466"/>
    </source>
</evidence>
<dbReference type="Pfam" id="PF01565">
    <property type="entry name" value="FAD_binding_4"/>
    <property type="match status" value="1"/>
</dbReference>
<evidence type="ECO:0000256" key="6">
    <source>
        <dbReference type="SAM" id="SignalP"/>
    </source>
</evidence>
<dbReference type="Proteomes" id="UP001408356">
    <property type="component" value="Unassembled WGS sequence"/>
</dbReference>
<name>A0ABR2UIQ5_9PEZI</name>
<dbReference type="InterPro" id="IPR016169">
    <property type="entry name" value="FAD-bd_PCMH_sub2"/>
</dbReference>
<evidence type="ECO:0000313" key="8">
    <source>
        <dbReference type="EMBL" id="KAK9414375.1"/>
    </source>
</evidence>
<dbReference type="PROSITE" id="PS51387">
    <property type="entry name" value="FAD_PCMH"/>
    <property type="match status" value="1"/>
</dbReference>
<dbReference type="InterPro" id="IPR016166">
    <property type="entry name" value="FAD-bd_PCMH"/>
</dbReference>
<evidence type="ECO:0000256" key="1">
    <source>
        <dbReference type="ARBA" id="ARBA00001974"/>
    </source>
</evidence>
<accession>A0ABR2UIQ5</accession>
<dbReference type="InterPro" id="IPR050416">
    <property type="entry name" value="FAD-linked_Oxidoreductase"/>
</dbReference>
<organism evidence="8 9">
    <name type="scientific">Seiridium unicorne</name>
    <dbReference type="NCBI Taxonomy" id="138068"/>
    <lineage>
        <taxon>Eukaryota</taxon>
        <taxon>Fungi</taxon>
        <taxon>Dikarya</taxon>
        <taxon>Ascomycota</taxon>
        <taxon>Pezizomycotina</taxon>
        <taxon>Sordariomycetes</taxon>
        <taxon>Xylariomycetidae</taxon>
        <taxon>Amphisphaeriales</taxon>
        <taxon>Sporocadaceae</taxon>
        <taxon>Seiridium</taxon>
    </lineage>
</organism>
<feature type="chain" id="PRO_5045404111" evidence="6">
    <location>
        <begin position="23"/>
        <end position="508"/>
    </location>
</feature>
<proteinExistence type="inferred from homology"/>
<keyword evidence="5" id="KW-0560">Oxidoreductase</keyword>
<comment type="caution">
    <text evidence="8">The sequence shown here is derived from an EMBL/GenBank/DDBJ whole genome shotgun (WGS) entry which is preliminary data.</text>
</comment>
<dbReference type="Gene3D" id="3.30.465.10">
    <property type="match status" value="1"/>
</dbReference>
<keyword evidence="3" id="KW-0285">Flavoprotein</keyword>
<evidence type="ECO:0000256" key="5">
    <source>
        <dbReference type="ARBA" id="ARBA00023002"/>
    </source>
</evidence>
<sequence length="508" mass="55790">MAPIVLLQALPVLLAISQTASGKPFSPRGYYPQVGMSNGSTVWPQQVTAEVHNTTWTDFTEKTERWSTYKAPTFDQVFLPQTEEDLSLGLEYMSSKNMSWLAKSGGHGYSTSLSAIQNGVLINLENFNTVNIESDGTAVVGTGVLFQDFVDAVGAAGRELTVGSCGCVGATGAMLGGGLGRLQGLHGLTSDALRKVRMALWNGTIVEASDDVNQELFWGVRGSGQNYGVVFESTYETWPSTNEGMHYNADMTFTKDSVQQIMELTNNLTISGLDDKLSFVMFLANNVTTSELTVIVNIVYSGPQKEGQKYTQLFSPLSHTLTETMLTWAELPTKSVLGLIPASCASGPRYDLYSAITRVLDPSTFVEFADDFERFLQDNPLASNSAIMIETFPVQGVEALPDDYSAFPHRKNFQNQIESIGVYTDDSVADTVDGFFRGWRDTFAKPEVSGYDGFYIYQNYGHGDEPLSALYGTDKSRQERLTNIKNAYDPHGFFNGYHAIPSDLSQWS</sequence>
<dbReference type="PANTHER" id="PTHR42973">
    <property type="entry name" value="BINDING OXIDOREDUCTASE, PUTATIVE (AFU_ORTHOLOGUE AFUA_1G17690)-RELATED"/>
    <property type="match status" value="1"/>
</dbReference>
<dbReference type="SUPFAM" id="SSF56176">
    <property type="entry name" value="FAD-binding/transporter-associated domain-like"/>
    <property type="match status" value="1"/>
</dbReference>
<evidence type="ECO:0000313" key="9">
    <source>
        <dbReference type="Proteomes" id="UP001408356"/>
    </source>
</evidence>
<dbReference type="InterPro" id="IPR006094">
    <property type="entry name" value="Oxid_FAD_bind_N"/>
</dbReference>
<gene>
    <name evidence="8" type="ORF">SUNI508_11337</name>
</gene>
<dbReference type="InterPro" id="IPR036318">
    <property type="entry name" value="FAD-bd_PCMH-like_sf"/>
</dbReference>
<feature type="domain" description="FAD-binding PCMH-type" evidence="7">
    <location>
        <begin position="69"/>
        <end position="240"/>
    </location>
</feature>
<evidence type="ECO:0000256" key="3">
    <source>
        <dbReference type="ARBA" id="ARBA00022630"/>
    </source>
</evidence>
<evidence type="ECO:0000259" key="7">
    <source>
        <dbReference type="PROSITE" id="PS51387"/>
    </source>
</evidence>
<dbReference type="PANTHER" id="PTHR42973:SF39">
    <property type="entry name" value="FAD-BINDING PCMH-TYPE DOMAIN-CONTAINING PROTEIN"/>
    <property type="match status" value="1"/>
</dbReference>
<feature type="signal peptide" evidence="6">
    <location>
        <begin position="1"/>
        <end position="22"/>
    </location>
</feature>
<dbReference type="InterPro" id="IPR012951">
    <property type="entry name" value="BBE"/>
</dbReference>
<dbReference type="Pfam" id="PF08031">
    <property type="entry name" value="BBE"/>
    <property type="match status" value="1"/>
</dbReference>
<dbReference type="Gene3D" id="3.40.462.20">
    <property type="match status" value="1"/>
</dbReference>
<dbReference type="EMBL" id="JARVKF010000428">
    <property type="protein sequence ID" value="KAK9414375.1"/>
    <property type="molecule type" value="Genomic_DNA"/>
</dbReference>